<reference evidence="2 3" key="1">
    <citation type="submission" date="2019-06" db="EMBL/GenBank/DDBJ databases">
        <title>Sequencing the genomes of 1000 actinobacteria strains.</title>
        <authorList>
            <person name="Klenk H.-P."/>
        </authorList>
    </citation>
    <scope>NUCLEOTIDE SEQUENCE [LARGE SCALE GENOMIC DNA]</scope>
    <source>
        <strain evidence="2 3">DSM 18082</strain>
    </source>
</reference>
<keyword evidence="1" id="KW-1133">Transmembrane helix</keyword>
<proteinExistence type="predicted"/>
<dbReference type="Proteomes" id="UP000319514">
    <property type="component" value="Unassembled WGS sequence"/>
</dbReference>
<name>A0A542ZHR2_9MICO</name>
<keyword evidence="1" id="KW-0472">Membrane</keyword>
<dbReference type="AlphaFoldDB" id="A0A542ZHR2"/>
<dbReference type="RefSeq" id="WP_185746065.1">
    <property type="nucleotide sequence ID" value="NZ_BAAAKX010000004.1"/>
</dbReference>
<comment type="caution">
    <text evidence="2">The sequence shown here is derived from an EMBL/GenBank/DDBJ whole genome shotgun (WGS) entry which is preliminary data.</text>
</comment>
<keyword evidence="3" id="KW-1185">Reference proteome</keyword>
<gene>
    <name evidence="2" type="ORF">FB474_1274</name>
</gene>
<evidence type="ECO:0000313" key="2">
    <source>
        <dbReference type="EMBL" id="TQL59903.1"/>
    </source>
</evidence>
<organism evidence="2 3">
    <name type="scientific">Oryzihumus leptocrescens</name>
    <dbReference type="NCBI Taxonomy" id="297536"/>
    <lineage>
        <taxon>Bacteria</taxon>
        <taxon>Bacillati</taxon>
        <taxon>Actinomycetota</taxon>
        <taxon>Actinomycetes</taxon>
        <taxon>Micrococcales</taxon>
        <taxon>Intrasporangiaceae</taxon>
        <taxon>Oryzihumus</taxon>
    </lineage>
</organism>
<protein>
    <recommendedName>
        <fullName evidence="4">Oxalate:formate antiporter</fullName>
    </recommendedName>
</protein>
<accession>A0A542ZHR2</accession>
<sequence>MSIDSQAHRATHEPDPGTPVAAVVGAWLVVATPLAYGLWQTLVKAAKLFTG</sequence>
<evidence type="ECO:0000256" key="1">
    <source>
        <dbReference type="SAM" id="Phobius"/>
    </source>
</evidence>
<evidence type="ECO:0000313" key="3">
    <source>
        <dbReference type="Proteomes" id="UP000319514"/>
    </source>
</evidence>
<dbReference type="EMBL" id="VFOQ01000001">
    <property type="protein sequence ID" value="TQL59903.1"/>
    <property type="molecule type" value="Genomic_DNA"/>
</dbReference>
<evidence type="ECO:0008006" key="4">
    <source>
        <dbReference type="Google" id="ProtNLM"/>
    </source>
</evidence>
<keyword evidence="1" id="KW-0812">Transmembrane</keyword>
<feature type="transmembrane region" description="Helical" evidence="1">
    <location>
        <begin position="20"/>
        <end position="39"/>
    </location>
</feature>